<dbReference type="InterPro" id="IPR029058">
    <property type="entry name" value="AB_hydrolase_fold"/>
</dbReference>
<accession>A0A9Q0CYR0</accession>
<comment type="caution">
    <text evidence="2">The sequence shown here is derived from an EMBL/GenBank/DDBJ whole genome shotgun (WGS) entry which is preliminary data.</text>
</comment>
<sequence length="341" mass="36983">MDPYKELGFTESKDPFKAFGLTVNQDGTISRSSIVPLSPAFPDGESLPGATTTVSSKDVPLNPSHDTTVRLFLPSLPPSKSLLPLIIYFHGGGFVLFHAASVPIHASCARFAASLPAVVASVDYRLAPEHRLPAAFDDARDALRWAQSAVSSEPWVRDFVDPTKLFLMGSSAGGNICYHAALDLISTRLDISPLRLSGLILNQPYFGGIDRTTSELAFADDKVVSLPANDLFWELALPLGSDRDHEYSNVVAKEAKEVKFLPPCLVRGLNEDPLFDRQKLFVEMLIRAGVTVVAKMGSSGHHGVEYLNPEKAAEMATDVKNFVYSVAEFEAPGAIVPEQDL</sequence>
<protein>
    <recommendedName>
        <fullName evidence="1">Alpha/beta hydrolase fold-3 domain-containing protein</fullName>
    </recommendedName>
</protein>
<proteinExistence type="predicted"/>
<dbReference type="InterPro" id="IPR013094">
    <property type="entry name" value="AB_hydrolase_3"/>
</dbReference>
<dbReference type="Proteomes" id="UP001151287">
    <property type="component" value="Unassembled WGS sequence"/>
</dbReference>
<name>A0A9Q0CYR0_9POAL</name>
<dbReference type="PANTHER" id="PTHR23024:SF113">
    <property type="entry name" value="CARBOXYLESTERASE 8-RELATED"/>
    <property type="match status" value="1"/>
</dbReference>
<dbReference type="SUPFAM" id="SSF53474">
    <property type="entry name" value="alpha/beta-Hydrolases"/>
    <property type="match status" value="1"/>
</dbReference>
<feature type="domain" description="Alpha/beta hydrolase fold-3" evidence="1">
    <location>
        <begin position="86"/>
        <end position="303"/>
    </location>
</feature>
<evidence type="ECO:0000313" key="3">
    <source>
        <dbReference type="Proteomes" id="UP001151287"/>
    </source>
</evidence>
<evidence type="ECO:0000313" key="2">
    <source>
        <dbReference type="EMBL" id="KAJ1702653.1"/>
    </source>
</evidence>
<dbReference type="Gene3D" id="3.40.50.1820">
    <property type="entry name" value="alpha/beta hydrolase"/>
    <property type="match status" value="1"/>
</dbReference>
<gene>
    <name evidence="2" type="ORF">LUZ63_002432</name>
</gene>
<organism evidence="2 3">
    <name type="scientific">Rhynchospora breviuscula</name>
    <dbReference type="NCBI Taxonomy" id="2022672"/>
    <lineage>
        <taxon>Eukaryota</taxon>
        <taxon>Viridiplantae</taxon>
        <taxon>Streptophyta</taxon>
        <taxon>Embryophyta</taxon>
        <taxon>Tracheophyta</taxon>
        <taxon>Spermatophyta</taxon>
        <taxon>Magnoliopsida</taxon>
        <taxon>Liliopsida</taxon>
        <taxon>Poales</taxon>
        <taxon>Cyperaceae</taxon>
        <taxon>Cyperoideae</taxon>
        <taxon>Rhynchosporeae</taxon>
        <taxon>Rhynchospora</taxon>
    </lineage>
</organism>
<dbReference type="Pfam" id="PF07859">
    <property type="entry name" value="Abhydrolase_3"/>
    <property type="match status" value="1"/>
</dbReference>
<keyword evidence="3" id="KW-1185">Reference proteome</keyword>
<dbReference type="GO" id="GO:0016787">
    <property type="term" value="F:hydrolase activity"/>
    <property type="evidence" value="ECO:0007669"/>
    <property type="project" value="InterPro"/>
</dbReference>
<dbReference type="OrthoDB" id="408631at2759"/>
<dbReference type="EMBL" id="JAMQYH010000001">
    <property type="protein sequence ID" value="KAJ1702653.1"/>
    <property type="molecule type" value="Genomic_DNA"/>
</dbReference>
<evidence type="ECO:0000259" key="1">
    <source>
        <dbReference type="Pfam" id="PF07859"/>
    </source>
</evidence>
<dbReference type="InterPro" id="IPR050466">
    <property type="entry name" value="Carboxylest/Gibb_receptor"/>
</dbReference>
<dbReference type="PANTHER" id="PTHR23024">
    <property type="entry name" value="ARYLACETAMIDE DEACETYLASE"/>
    <property type="match status" value="1"/>
</dbReference>
<reference evidence="2" key="1">
    <citation type="journal article" date="2022" name="Cell">
        <title>Repeat-based holocentromeres influence genome architecture and karyotype evolution.</title>
        <authorList>
            <person name="Hofstatter P.G."/>
            <person name="Thangavel G."/>
            <person name="Lux T."/>
            <person name="Neumann P."/>
            <person name="Vondrak T."/>
            <person name="Novak P."/>
            <person name="Zhang M."/>
            <person name="Costa L."/>
            <person name="Castellani M."/>
            <person name="Scott A."/>
            <person name="Toegelov H."/>
            <person name="Fuchs J."/>
            <person name="Mata-Sucre Y."/>
            <person name="Dias Y."/>
            <person name="Vanzela A.L.L."/>
            <person name="Huettel B."/>
            <person name="Almeida C.C.S."/>
            <person name="Simkova H."/>
            <person name="Souza G."/>
            <person name="Pedrosa-Harand A."/>
            <person name="Macas J."/>
            <person name="Mayer K.F.X."/>
            <person name="Houben A."/>
            <person name="Marques A."/>
        </authorList>
    </citation>
    <scope>NUCLEOTIDE SEQUENCE</scope>
    <source>
        <strain evidence="2">RhyBre1mFocal</strain>
    </source>
</reference>
<dbReference type="AlphaFoldDB" id="A0A9Q0CYR0"/>